<keyword evidence="6" id="KW-1185">Reference proteome</keyword>
<organism evidence="5 6">
    <name type="scientific">Actinomadura harenae</name>
    <dbReference type="NCBI Taxonomy" id="2483351"/>
    <lineage>
        <taxon>Bacteria</taxon>
        <taxon>Bacillati</taxon>
        <taxon>Actinomycetota</taxon>
        <taxon>Actinomycetes</taxon>
        <taxon>Streptosporangiales</taxon>
        <taxon>Thermomonosporaceae</taxon>
        <taxon>Actinomadura</taxon>
    </lineage>
</organism>
<comment type="caution">
    <text evidence="5">The sequence shown here is derived from an EMBL/GenBank/DDBJ whole genome shotgun (WGS) entry which is preliminary data.</text>
</comment>
<dbReference type="Pfam" id="PF01551">
    <property type="entry name" value="Peptidase_M23"/>
    <property type="match status" value="1"/>
</dbReference>
<feature type="compositionally biased region" description="Basic and acidic residues" evidence="2">
    <location>
        <begin position="249"/>
        <end position="260"/>
    </location>
</feature>
<dbReference type="PANTHER" id="PTHR21666">
    <property type="entry name" value="PEPTIDASE-RELATED"/>
    <property type="match status" value="1"/>
</dbReference>
<evidence type="ECO:0000256" key="3">
    <source>
        <dbReference type="SAM" id="Phobius"/>
    </source>
</evidence>
<dbReference type="Proteomes" id="UP000282674">
    <property type="component" value="Unassembled WGS sequence"/>
</dbReference>
<dbReference type="GO" id="GO:0004222">
    <property type="term" value="F:metalloendopeptidase activity"/>
    <property type="evidence" value="ECO:0007669"/>
    <property type="project" value="TreeGrafter"/>
</dbReference>
<feature type="region of interest" description="Disordered" evidence="2">
    <location>
        <begin position="230"/>
        <end position="293"/>
    </location>
</feature>
<protein>
    <submittedName>
        <fullName evidence="5">M23 family metallopeptidase</fullName>
    </submittedName>
</protein>
<keyword evidence="3" id="KW-0472">Membrane</keyword>
<feature type="transmembrane region" description="Helical" evidence="3">
    <location>
        <begin position="292"/>
        <end position="312"/>
    </location>
</feature>
<feature type="domain" description="M23ase beta-sheet core" evidence="4">
    <location>
        <begin position="115"/>
        <end position="209"/>
    </location>
</feature>
<dbReference type="AlphaFoldDB" id="A0A3M2MDC2"/>
<dbReference type="Gene3D" id="2.70.70.10">
    <property type="entry name" value="Glucose Permease (Domain IIA)"/>
    <property type="match status" value="1"/>
</dbReference>
<dbReference type="RefSeq" id="WP_122193302.1">
    <property type="nucleotide sequence ID" value="NZ_RFFG01000007.1"/>
</dbReference>
<keyword evidence="3" id="KW-1133">Transmembrane helix</keyword>
<dbReference type="EMBL" id="RFFG01000007">
    <property type="protein sequence ID" value="RMI46893.1"/>
    <property type="molecule type" value="Genomic_DNA"/>
</dbReference>
<dbReference type="OrthoDB" id="5245088at2"/>
<accession>A0A3M2MDC2</accession>
<feature type="compositionally biased region" description="Basic residues" evidence="2">
    <location>
        <begin position="343"/>
        <end position="355"/>
    </location>
</feature>
<dbReference type="InterPro" id="IPR011055">
    <property type="entry name" value="Dup_hybrid_motif"/>
</dbReference>
<gene>
    <name evidence="5" type="ORF">EBO15_06035</name>
</gene>
<evidence type="ECO:0000313" key="6">
    <source>
        <dbReference type="Proteomes" id="UP000282674"/>
    </source>
</evidence>
<evidence type="ECO:0000259" key="4">
    <source>
        <dbReference type="Pfam" id="PF01551"/>
    </source>
</evidence>
<keyword evidence="1" id="KW-0732">Signal</keyword>
<sequence>MTLLTALTICVLTVSGPVLGLFVPPGRQTSPHLPPSGSGSGRSFWVTAAALPGLTRSNATIRAASSSPPASADVAIMAGGAGNDPPATSWRWPLGPPVPAVVRGFSPPTSPWLPGHRGVDLAASPGDPVYAAGSGRVSYSGALAGRGVVAITHGELRTTYLPVRPAVLVGQDVLAGARIGTIEAVQASPHCTQACLHWGLLRGATYLDPLALVRPIVRLLPLWQSKSAPDLHGAPAPGEPMPSPGLRPPPERRFSRDGERPSAPGGPSEAPTTGKHRPPHGDRPSHPALRGASSAAAGALTCLVLALSLAFVRRSRTRPRSSPPEPRLHHRPPPNVIDLAHERRLRRPPATQHHR</sequence>
<dbReference type="SUPFAM" id="SSF51261">
    <property type="entry name" value="Duplicated hybrid motif"/>
    <property type="match status" value="1"/>
</dbReference>
<evidence type="ECO:0000313" key="5">
    <source>
        <dbReference type="EMBL" id="RMI46893.1"/>
    </source>
</evidence>
<dbReference type="CDD" id="cd12797">
    <property type="entry name" value="M23_peptidase"/>
    <property type="match status" value="1"/>
</dbReference>
<evidence type="ECO:0000256" key="2">
    <source>
        <dbReference type="SAM" id="MobiDB-lite"/>
    </source>
</evidence>
<feature type="compositionally biased region" description="Pro residues" evidence="2">
    <location>
        <begin position="237"/>
        <end position="248"/>
    </location>
</feature>
<name>A0A3M2MDC2_9ACTN</name>
<dbReference type="InterPro" id="IPR016047">
    <property type="entry name" value="M23ase_b-sheet_dom"/>
</dbReference>
<evidence type="ECO:0000256" key="1">
    <source>
        <dbReference type="ARBA" id="ARBA00022729"/>
    </source>
</evidence>
<feature type="region of interest" description="Disordered" evidence="2">
    <location>
        <begin position="313"/>
        <end position="355"/>
    </location>
</feature>
<reference evidence="5 6" key="1">
    <citation type="submission" date="2018-10" db="EMBL/GenBank/DDBJ databases">
        <title>Isolation from soil.</title>
        <authorList>
            <person name="Hu J."/>
        </authorList>
    </citation>
    <scope>NUCLEOTIDE SEQUENCE [LARGE SCALE GENOMIC DNA]</scope>
    <source>
        <strain evidence="5 6">NEAU-Ht49</strain>
    </source>
</reference>
<keyword evidence="3" id="KW-0812">Transmembrane</keyword>
<dbReference type="PANTHER" id="PTHR21666:SF289">
    <property type="entry name" value="L-ALA--D-GLU ENDOPEPTIDASE"/>
    <property type="match status" value="1"/>
</dbReference>
<proteinExistence type="predicted"/>
<dbReference type="InterPro" id="IPR050570">
    <property type="entry name" value="Cell_wall_metabolism_enzyme"/>
</dbReference>